<dbReference type="AlphaFoldDB" id="A8ZPP5"/>
<keyword evidence="4" id="KW-1185">Reference proteome</keyword>
<protein>
    <submittedName>
        <fullName evidence="3">Uncharacterized protein</fullName>
    </submittedName>
</protein>
<evidence type="ECO:0000256" key="1">
    <source>
        <dbReference type="SAM" id="MobiDB-lite"/>
    </source>
</evidence>
<evidence type="ECO:0000313" key="4">
    <source>
        <dbReference type="Proteomes" id="UP000000268"/>
    </source>
</evidence>
<organism evidence="3 4">
    <name type="scientific">Acaryochloris marina (strain MBIC 11017)</name>
    <dbReference type="NCBI Taxonomy" id="329726"/>
    <lineage>
        <taxon>Bacteria</taxon>
        <taxon>Bacillati</taxon>
        <taxon>Cyanobacteriota</taxon>
        <taxon>Cyanophyceae</taxon>
        <taxon>Acaryochloridales</taxon>
        <taxon>Acaryochloridaceae</taxon>
        <taxon>Acaryochloris</taxon>
    </lineage>
</organism>
<feature type="region of interest" description="Disordered" evidence="1">
    <location>
        <begin position="128"/>
        <end position="161"/>
    </location>
</feature>
<dbReference type="EMBL" id="CP000842">
    <property type="protein sequence ID" value="ABW32981.1"/>
    <property type="molecule type" value="Genomic_DNA"/>
</dbReference>
<evidence type="ECO:0000256" key="2">
    <source>
        <dbReference type="SAM" id="SignalP"/>
    </source>
</evidence>
<dbReference type="Proteomes" id="UP000000268">
    <property type="component" value="Plasmid pREB5"/>
</dbReference>
<evidence type="ECO:0000313" key="3">
    <source>
        <dbReference type="EMBL" id="ABW32981.1"/>
    </source>
</evidence>
<gene>
    <name evidence="3" type="ordered locus">AM1_E0212</name>
</gene>
<keyword evidence="2" id="KW-0732">Signal</keyword>
<reference evidence="3 4" key="1">
    <citation type="journal article" date="2008" name="Proc. Natl. Acad. Sci. U.S.A.">
        <title>Niche adaptation and genome expansion in the chlorophyll d-producing cyanobacterium Acaryochloris marina.</title>
        <authorList>
            <person name="Swingley W.D."/>
            <person name="Chen M."/>
            <person name="Cheung P.C."/>
            <person name="Conrad A.L."/>
            <person name="Dejesa L.C."/>
            <person name="Hao J."/>
            <person name="Honchak B.M."/>
            <person name="Karbach L.E."/>
            <person name="Kurdoglu A."/>
            <person name="Lahiri S."/>
            <person name="Mastrian S.D."/>
            <person name="Miyashita H."/>
            <person name="Page L."/>
            <person name="Ramakrishna P."/>
            <person name="Satoh S."/>
            <person name="Sattley W.M."/>
            <person name="Shimada Y."/>
            <person name="Taylor H.L."/>
            <person name="Tomo T."/>
            <person name="Tsuchiya T."/>
            <person name="Wang Z.T."/>
            <person name="Raymond J."/>
            <person name="Mimuro M."/>
            <person name="Blankenship R.E."/>
            <person name="Touchman J.W."/>
        </authorList>
    </citation>
    <scope>NUCLEOTIDE SEQUENCE [LARGE SCALE GENOMIC DNA]</scope>
    <source>
        <strain evidence="4">MBIC 11017</strain>
        <plasmid evidence="4">Plasmid pREB5</plasmid>
    </source>
</reference>
<feature type="chain" id="PRO_5002734602" evidence="2">
    <location>
        <begin position="21"/>
        <end position="320"/>
    </location>
</feature>
<feature type="region of interest" description="Disordered" evidence="1">
    <location>
        <begin position="173"/>
        <end position="218"/>
    </location>
</feature>
<accession>A8ZPP5</accession>
<feature type="compositionally biased region" description="Acidic residues" evidence="1">
    <location>
        <begin position="193"/>
        <end position="203"/>
    </location>
</feature>
<sequence>MYKSISLALLMAAVPAMVRAQTTPVVEISEGHGHTFTLEGSQARIVKAWPGQFEAFDFGEHPQIPNAKFIFVKLKPGAKLDSTTLTLIIDDGLGKETTKSYVLKRVKGIPSQTTTLIGNQPVYAAQPQPTQSVTNIFSPPPRPVKQIHKEKKGKKPKKLKVSKEFSSAFSSGFVASKPVDEPQPAKRAKEPAPEETEESDVPDSVEPTTEEKAETAQSEPLPLIRAPKTLQAKATIETPTQKQLIARSGLDNYGIARYLLRGLYQAERLNQINTHTPQFGQAQDTAIWLRRGRSIEEALELSGLPPVTFNNLLGHGGVGK</sequence>
<proteinExistence type="predicted"/>
<keyword evidence="3" id="KW-0614">Plasmid</keyword>
<name>A8ZPP5_ACAM1</name>
<geneLocation type="plasmid" evidence="3 4">
    <name>pREB5</name>
</geneLocation>
<dbReference type="HOGENOM" id="CLU_867730_0_0_3"/>
<feature type="signal peptide" evidence="2">
    <location>
        <begin position="1"/>
        <end position="20"/>
    </location>
</feature>
<feature type="compositionally biased region" description="Polar residues" evidence="1">
    <location>
        <begin position="128"/>
        <end position="137"/>
    </location>
</feature>
<feature type="compositionally biased region" description="Basic residues" evidence="1">
    <location>
        <begin position="145"/>
        <end position="160"/>
    </location>
</feature>
<dbReference type="OrthoDB" id="580884at2"/>
<feature type="compositionally biased region" description="Basic and acidic residues" evidence="1">
    <location>
        <begin position="178"/>
        <end position="192"/>
    </location>
</feature>
<dbReference type="KEGG" id="amr:AM1_E0212"/>
<dbReference type="RefSeq" id="WP_012167877.1">
    <property type="nucleotide sequence ID" value="NC_009930.1"/>
</dbReference>